<accession>A0AA44F8U2</accession>
<evidence type="ECO:0000313" key="11">
    <source>
        <dbReference type="Proteomes" id="UP000702952"/>
    </source>
</evidence>
<name>A0AA44F8U2_AGRTU</name>
<dbReference type="Gene3D" id="3.30.450.20">
    <property type="entry name" value="PAS domain"/>
    <property type="match status" value="2"/>
</dbReference>
<evidence type="ECO:0000256" key="6">
    <source>
        <dbReference type="ARBA" id="ARBA00022741"/>
    </source>
</evidence>
<evidence type="ECO:0000256" key="5">
    <source>
        <dbReference type="ARBA" id="ARBA00022679"/>
    </source>
</evidence>
<dbReference type="CDD" id="cd00130">
    <property type="entry name" value="PAS"/>
    <property type="match status" value="2"/>
</dbReference>
<evidence type="ECO:0000256" key="3">
    <source>
        <dbReference type="ARBA" id="ARBA00021740"/>
    </source>
</evidence>
<dbReference type="EC" id="2.7.13.3" evidence="2"/>
<dbReference type="PANTHER" id="PTHR41523">
    <property type="entry name" value="TWO-COMPONENT SYSTEM SENSOR PROTEIN"/>
    <property type="match status" value="1"/>
</dbReference>
<keyword evidence="8" id="KW-0067">ATP-binding</keyword>
<evidence type="ECO:0000256" key="8">
    <source>
        <dbReference type="ARBA" id="ARBA00022840"/>
    </source>
</evidence>
<evidence type="ECO:0000256" key="1">
    <source>
        <dbReference type="ARBA" id="ARBA00000085"/>
    </source>
</evidence>
<dbReference type="PANTHER" id="PTHR41523:SF7">
    <property type="entry name" value="HISTIDINE KINASE"/>
    <property type="match status" value="1"/>
</dbReference>
<keyword evidence="4" id="KW-0597">Phosphoprotein</keyword>
<dbReference type="Gene3D" id="3.30.450.40">
    <property type="match status" value="2"/>
</dbReference>
<keyword evidence="6" id="KW-0547">Nucleotide-binding</keyword>
<dbReference type="PROSITE" id="PS50112">
    <property type="entry name" value="PAS"/>
    <property type="match status" value="1"/>
</dbReference>
<sequence length="770" mass="85010">MNSPSERIDAVRNSGLLDVQSPPEFQDIIEVVKTGLKCPVALISILDEHRQVFIAHVGLPPKWAEAAETPLTHSFCQHVVRDRQPLIIGDATVHDLVRNNLAITDLGVISYMGVPVTLPDGMVIGALAAIDGEPRTWTESELQLLNQIGRVASNQIATFLSERRWGALFQQLEEGIVVGSVIRDVDGTIVDWRYETVNPAWSTLLGLPGDNVPGRTMRELFPEFENEWVSDVVEAVETQQSKRFTRKIGSMDRWFDGYVQATGEDAFVIMFVEVTDRMQAQEALRDSETKLRLIVEGAKDYIIMTIDEDQRITSWFGGAQETFGWSEAEMLGRPFDSIFTEEDREAGVPAAEVSRATSEGVAPDRRWHLAADGSSIFLDGTIRPMANHSSPKVPGYIKVARNATAQKLSEDRQLAFLELGEKIRELDTVAEVAFAAAEILARSLRGATRAGYGIVDPIAETVQMLPDWCAEGMFTVAGLHHFRNYGSYIQDLKRGETVIIPDVATDPRTSASAELLHSLGISVLVNVPIIERGAFAGVMFVHYDKPHEFSSEERDFVRAIADRTREAISRIRAEQEQQVLNHEISHRLKNTMAMVQAIATQTLRPVTDRAPVEAFTSRLRALSNAHEVLLNQDWSSARMVAVIDSVLRQLSLPERYRISGTDMEIGPRTALSLALLMHELGTNALKYGAWTSDAGTVVISWTIEDAGGENALVLEWKEQDGPPVTAPSGKGFGSKLIQLGLMGTGGVEVNFDPDGLRVTMQGLVSHLRQS</sequence>
<dbReference type="Pfam" id="PF01590">
    <property type="entry name" value="GAF"/>
    <property type="match status" value="2"/>
</dbReference>
<dbReference type="InterPro" id="IPR035965">
    <property type="entry name" value="PAS-like_dom_sf"/>
</dbReference>
<reference evidence="10" key="1">
    <citation type="journal article" date="2020" name="Science">
        <title>Unexpected conservation and global transmission of agrobacterial virulence plasmids.</title>
        <authorList>
            <person name="Weisberg A.J."/>
            <person name="Davis E.W. 2nd"/>
            <person name="Tabima J."/>
            <person name="Belcher M.S."/>
            <person name="Miller M."/>
            <person name="Kuo C.H."/>
            <person name="Loper J.E."/>
            <person name="Grunwald N.J."/>
            <person name="Putnam M.L."/>
            <person name="Chang J.H."/>
        </authorList>
    </citation>
    <scope>NUCLEOTIDE SEQUENCE</scope>
    <source>
        <strain evidence="10">17-1853-1a</strain>
    </source>
</reference>
<dbReference type="InterPro" id="IPR011102">
    <property type="entry name" value="Sig_transdc_His_kinase_HWE"/>
</dbReference>
<feature type="domain" description="PAS" evidence="9">
    <location>
        <begin position="287"/>
        <end position="360"/>
    </location>
</feature>
<dbReference type="AlphaFoldDB" id="A0AA44F8U2"/>
<dbReference type="EMBL" id="JAAMAY010000030">
    <property type="protein sequence ID" value="NTC30828.1"/>
    <property type="molecule type" value="Genomic_DNA"/>
</dbReference>
<dbReference type="SMART" id="SM00091">
    <property type="entry name" value="PAS"/>
    <property type="match status" value="2"/>
</dbReference>
<dbReference type="SMART" id="SM00911">
    <property type="entry name" value="HWE_HK"/>
    <property type="match status" value="1"/>
</dbReference>
<dbReference type="InterPro" id="IPR036890">
    <property type="entry name" value="HATPase_C_sf"/>
</dbReference>
<dbReference type="GO" id="GO:0005524">
    <property type="term" value="F:ATP binding"/>
    <property type="evidence" value="ECO:0007669"/>
    <property type="project" value="UniProtKB-KW"/>
</dbReference>
<comment type="catalytic activity">
    <reaction evidence="1">
        <text>ATP + protein L-histidine = ADP + protein N-phospho-L-histidine.</text>
        <dbReference type="EC" id="2.7.13.3"/>
    </reaction>
</comment>
<evidence type="ECO:0000259" key="9">
    <source>
        <dbReference type="PROSITE" id="PS50112"/>
    </source>
</evidence>
<dbReference type="InterPro" id="IPR003018">
    <property type="entry name" value="GAF"/>
</dbReference>
<gene>
    <name evidence="10" type="ORF">G6M46_22105</name>
</gene>
<dbReference type="InterPro" id="IPR000014">
    <property type="entry name" value="PAS"/>
</dbReference>
<proteinExistence type="predicted"/>
<evidence type="ECO:0000313" key="10">
    <source>
        <dbReference type="EMBL" id="NTC30828.1"/>
    </source>
</evidence>
<keyword evidence="5" id="KW-0808">Transferase</keyword>
<evidence type="ECO:0000256" key="2">
    <source>
        <dbReference type="ARBA" id="ARBA00012438"/>
    </source>
</evidence>
<organism evidence="10 11">
    <name type="scientific">Agrobacterium tumefaciens</name>
    <dbReference type="NCBI Taxonomy" id="358"/>
    <lineage>
        <taxon>Bacteria</taxon>
        <taxon>Pseudomonadati</taxon>
        <taxon>Pseudomonadota</taxon>
        <taxon>Alphaproteobacteria</taxon>
        <taxon>Hyphomicrobiales</taxon>
        <taxon>Rhizobiaceae</taxon>
        <taxon>Rhizobium/Agrobacterium group</taxon>
        <taxon>Agrobacterium</taxon>
        <taxon>Agrobacterium tumefaciens complex</taxon>
    </lineage>
</organism>
<comment type="caution">
    <text evidence="10">The sequence shown here is derived from an EMBL/GenBank/DDBJ whole genome shotgun (WGS) entry which is preliminary data.</text>
</comment>
<dbReference type="Pfam" id="PF07536">
    <property type="entry name" value="HWE_HK"/>
    <property type="match status" value="1"/>
</dbReference>
<evidence type="ECO:0000256" key="4">
    <source>
        <dbReference type="ARBA" id="ARBA00022553"/>
    </source>
</evidence>
<protein>
    <recommendedName>
        <fullName evidence="3">Blue-light-activated histidine kinase</fullName>
        <ecNumber evidence="2">2.7.13.3</ecNumber>
    </recommendedName>
</protein>
<dbReference type="NCBIfam" id="TIGR00229">
    <property type="entry name" value="sensory_box"/>
    <property type="match status" value="2"/>
</dbReference>
<dbReference type="InterPro" id="IPR029016">
    <property type="entry name" value="GAF-like_dom_sf"/>
</dbReference>
<dbReference type="Pfam" id="PF13188">
    <property type="entry name" value="PAS_8"/>
    <property type="match status" value="1"/>
</dbReference>
<dbReference type="GO" id="GO:0004673">
    <property type="term" value="F:protein histidine kinase activity"/>
    <property type="evidence" value="ECO:0007669"/>
    <property type="project" value="UniProtKB-EC"/>
</dbReference>
<dbReference type="Pfam" id="PF13426">
    <property type="entry name" value="PAS_9"/>
    <property type="match status" value="1"/>
</dbReference>
<dbReference type="Gene3D" id="3.30.565.10">
    <property type="entry name" value="Histidine kinase-like ATPase, C-terminal domain"/>
    <property type="match status" value="1"/>
</dbReference>
<dbReference type="SMART" id="SM00065">
    <property type="entry name" value="GAF"/>
    <property type="match status" value="2"/>
</dbReference>
<dbReference type="Proteomes" id="UP000702952">
    <property type="component" value="Unassembled WGS sequence"/>
</dbReference>
<keyword evidence="7" id="KW-0418">Kinase</keyword>
<dbReference type="SUPFAM" id="SSF55781">
    <property type="entry name" value="GAF domain-like"/>
    <property type="match status" value="2"/>
</dbReference>
<dbReference type="SUPFAM" id="SSF55785">
    <property type="entry name" value="PYP-like sensor domain (PAS domain)"/>
    <property type="match status" value="2"/>
</dbReference>
<evidence type="ECO:0000256" key="7">
    <source>
        <dbReference type="ARBA" id="ARBA00022777"/>
    </source>
</evidence>